<dbReference type="STRING" id="690307.A0A1L9WQL0"/>
<gene>
    <name evidence="4" type="ORF">ASPACDRAFT_1889641</name>
</gene>
<dbReference type="Pfam" id="PF01370">
    <property type="entry name" value="Epimerase"/>
    <property type="match status" value="1"/>
</dbReference>
<name>A0A1L9WQL0_ASPA1</name>
<keyword evidence="5" id="KW-1185">Reference proteome</keyword>
<evidence type="ECO:0000256" key="1">
    <source>
        <dbReference type="ARBA" id="ARBA00023002"/>
    </source>
</evidence>
<dbReference type="SUPFAM" id="SSF51735">
    <property type="entry name" value="NAD(P)-binding Rossmann-fold domains"/>
    <property type="match status" value="1"/>
</dbReference>
<comment type="similarity">
    <text evidence="2">Belongs to the NAD(P)-dependent epimerase/dehydratase family. Dihydroflavonol-4-reductase subfamily.</text>
</comment>
<evidence type="ECO:0000313" key="5">
    <source>
        <dbReference type="Proteomes" id="UP000184546"/>
    </source>
</evidence>
<dbReference type="VEuPathDB" id="FungiDB:ASPACDRAFT_1889641"/>
<reference evidence="5" key="1">
    <citation type="journal article" date="2017" name="Genome Biol.">
        <title>Comparative genomics reveals high biological diversity and specific adaptations in the industrially and medically important fungal genus Aspergillus.</title>
        <authorList>
            <person name="de Vries R.P."/>
            <person name="Riley R."/>
            <person name="Wiebenga A."/>
            <person name="Aguilar-Osorio G."/>
            <person name="Amillis S."/>
            <person name="Uchima C.A."/>
            <person name="Anderluh G."/>
            <person name="Asadollahi M."/>
            <person name="Askin M."/>
            <person name="Barry K."/>
            <person name="Battaglia E."/>
            <person name="Bayram O."/>
            <person name="Benocci T."/>
            <person name="Braus-Stromeyer S.A."/>
            <person name="Caldana C."/>
            <person name="Canovas D."/>
            <person name="Cerqueira G.C."/>
            <person name="Chen F."/>
            <person name="Chen W."/>
            <person name="Choi C."/>
            <person name="Clum A."/>
            <person name="Dos Santos R.A."/>
            <person name="Damasio A.R."/>
            <person name="Diallinas G."/>
            <person name="Emri T."/>
            <person name="Fekete E."/>
            <person name="Flipphi M."/>
            <person name="Freyberg S."/>
            <person name="Gallo A."/>
            <person name="Gournas C."/>
            <person name="Habgood R."/>
            <person name="Hainaut M."/>
            <person name="Harispe M.L."/>
            <person name="Henrissat B."/>
            <person name="Hilden K.S."/>
            <person name="Hope R."/>
            <person name="Hossain A."/>
            <person name="Karabika E."/>
            <person name="Karaffa L."/>
            <person name="Karanyi Z."/>
            <person name="Krasevec N."/>
            <person name="Kuo A."/>
            <person name="Kusch H."/>
            <person name="LaButti K."/>
            <person name="Lagendijk E.L."/>
            <person name="Lapidus A."/>
            <person name="Levasseur A."/>
            <person name="Lindquist E."/>
            <person name="Lipzen A."/>
            <person name="Logrieco A.F."/>
            <person name="MacCabe A."/>
            <person name="Maekelae M.R."/>
            <person name="Malavazi I."/>
            <person name="Melin P."/>
            <person name="Meyer V."/>
            <person name="Mielnichuk N."/>
            <person name="Miskei M."/>
            <person name="Molnar A.P."/>
            <person name="Mule G."/>
            <person name="Ngan C.Y."/>
            <person name="Orejas M."/>
            <person name="Orosz E."/>
            <person name="Ouedraogo J.P."/>
            <person name="Overkamp K.M."/>
            <person name="Park H.-S."/>
            <person name="Perrone G."/>
            <person name="Piumi F."/>
            <person name="Punt P.J."/>
            <person name="Ram A.F."/>
            <person name="Ramon A."/>
            <person name="Rauscher S."/>
            <person name="Record E."/>
            <person name="Riano-Pachon D.M."/>
            <person name="Robert V."/>
            <person name="Roehrig J."/>
            <person name="Ruller R."/>
            <person name="Salamov A."/>
            <person name="Salih N.S."/>
            <person name="Samson R.A."/>
            <person name="Sandor E."/>
            <person name="Sanguinetti M."/>
            <person name="Schuetze T."/>
            <person name="Sepcic K."/>
            <person name="Shelest E."/>
            <person name="Sherlock G."/>
            <person name="Sophianopoulou V."/>
            <person name="Squina F.M."/>
            <person name="Sun H."/>
            <person name="Susca A."/>
            <person name="Todd R.B."/>
            <person name="Tsang A."/>
            <person name="Unkles S.E."/>
            <person name="van de Wiele N."/>
            <person name="van Rossen-Uffink D."/>
            <person name="Oliveira J.V."/>
            <person name="Vesth T.C."/>
            <person name="Visser J."/>
            <person name="Yu J.-H."/>
            <person name="Zhou M."/>
            <person name="Andersen M.R."/>
            <person name="Archer D.B."/>
            <person name="Baker S.E."/>
            <person name="Benoit I."/>
            <person name="Brakhage A.A."/>
            <person name="Braus G.H."/>
            <person name="Fischer R."/>
            <person name="Frisvad J.C."/>
            <person name="Goldman G.H."/>
            <person name="Houbraken J."/>
            <person name="Oakley B."/>
            <person name="Pocsi I."/>
            <person name="Scazzocchio C."/>
            <person name="Seiboth B."/>
            <person name="vanKuyk P.A."/>
            <person name="Wortman J."/>
            <person name="Dyer P.S."/>
            <person name="Grigoriev I.V."/>
        </authorList>
    </citation>
    <scope>NUCLEOTIDE SEQUENCE [LARGE SCALE GENOMIC DNA]</scope>
    <source>
        <strain evidence="5">ATCC 16872 / CBS 172.66 / WB 5094</strain>
    </source>
</reference>
<dbReference type="OMA" id="NALFWNS"/>
<sequence>MTAPLVFITGATGFIGSQVVLATLRAGYRVRLSIRHASQEAPLRARYPDFSPQQIETCIIPDITPRDAFTPALDGVDHIFHLASPMPGRGSDLQADYIDPAVKGTESILYSALAFPQIQKVVVMSSVLALTPLNALREKEVYVTDNTHETIAIDLPDPIPEGFSGHGLKYSASKVAAHDATRRFLATQHPTFTLITFHPTFVLGESLIQTTPEEIGGMNAFFWNTLQAEKPGMANAWVDVRDVAEAHVRALQREVAPGTEVLLSAPTPGSWERVAELVRRQYSEVGCRLQGPFERGWTVDTRTAERVLGMEWRGQDEIVEAVLGQQLAFRGTASAAL</sequence>
<protein>
    <recommendedName>
        <fullName evidence="3">NAD-dependent epimerase/dehydratase domain-containing protein</fullName>
    </recommendedName>
</protein>
<evidence type="ECO:0000259" key="3">
    <source>
        <dbReference type="Pfam" id="PF01370"/>
    </source>
</evidence>
<dbReference type="RefSeq" id="XP_020054803.1">
    <property type="nucleotide sequence ID" value="XM_020198538.1"/>
</dbReference>
<dbReference type="OrthoDB" id="2735536at2759"/>
<dbReference type="InterPro" id="IPR036291">
    <property type="entry name" value="NAD(P)-bd_dom_sf"/>
</dbReference>
<accession>A0A1L9WQL0</accession>
<dbReference type="InterPro" id="IPR001509">
    <property type="entry name" value="Epimerase_deHydtase"/>
</dbReference>
<dbReference type="PANTHER" id="PTHR10366">
    <property type="entry name" value="NAD DEPENDENT EPIMERASE/DEHYDRATASE"/>
    <property type="match status" value="1"/>
</dbReference>
<dbReference type="GO" id="GO:0016616">
    <property type="term" value="F:oxidoreductase activity, acting on the CH-OH group of donors, NAD or NADP as acceptor"/>
    <property type="evidence" value="ECO:0007669"/>
    <property type="project" value="TreeGrafter"/>
</dbReference>
<dbReference type="Proteomes" id="UP000184546">
    <property type="component" value="Unassembled WGS sequence"/>
</dbReference>
<dbReference type="Gene3D" id="3.40.50.720">
    <property type="entry name" value="NAD(P)-binding Rossmann-like Domain"/>
    <property type="match status" value="1"/>
</dbReference>
<dbReference type="InterPro" id="IPR050425">
    <property type="entry name" value="NAD(P)_dehydrat-like"/>
</dbReference>
<dbReference type="GeneID" id="30972352"/>
<keyword evidence="1" id="KW-0560">Oxidoreductase</keyword>
<evidence type="ECO:0000313" key="4">
    <source>
        <dbReference type="EMBL" id="OJJ98463.1"/>
    </source>
</evidence>
<evidence type="ECO:0000256" key="2">
    <source>
        <dbReference type="ARBA" id="ARBA00023445"/>
    </source>
</evidence>
<dbReference type="AlphaFoldDB" id="A0A1L9WQL0"/>
<dbReference type="EMBL" id="KV878980">
    <property type="protein sequence ID" value="OJJ98463.1"/>
    <property type="molecule type" value="Genomic_DNA"/>
</dbReference>
<proteinExistence type="inferred from homology"/>
<feature type="domain" description="NAD-dependent epimerase/dehydratase" evidence="3">
    <location>
        <begin position="6"/>
        <end position="254"/>
    </location>
</feature>
<organism evidence="4 5">
    <name type="scientific">Aspergillus aculeatus (strain ATCC 16872 / CBS 172.66 / WB 5094)</name>
    <dbReference type="NCBI Taxonomy" id="690307"/>
    <lineage>
        <taxon>Eukaryota</taxon>
        <taxon>Fungi</taxon>
        <taxon>Dikarya</taxon>
        <taxon>Ascomycota</taxon>
        <taxon>Pezizomycotina</taxon>
        <taxon>Eurotiomycetes</taxon>
        <taxon>Eurotiomycetidae</taxon>
        <taxon>Eurotiales</taxon>
        <taxon>Aspergillaceae</taxon>
        <taxon>Aspergillus</taxon>
        <taxon>Aspergillus subgen. Circumdati</taxon>
    </lineage>
</organism>
<dbReference type="PANTHER" id="PTHR10366:SF812">
    <property type="entry name" value="VPS9 DOMAIN-CONTAINING PROTEIN"/>
    <property type="match status" value="1"/>
</dbReference>